<feature type="compositionally biased region" description="Low complexity" evidence="1">
    <location>
        <begin position="147"/>
        <end position="165"/>
    </location>
</feature>
<organism evidence="2">
    <name type="scientific">Chaetoceros debilis</name>
    <dbReference type="NCBI Taxonomy" id="122233"/>
    <lineage>
        <taxon>Eukaryota</taxon>
        <taxon>Sar</taxon>
        <taxon>Stramenopiles</taxon>
        <taxon>Ochrophyta</taxon>
        <taxon>Bacillariophyta</taxon>
        <taxon>Coscinodiscophyceae</taxon>
        <taxon>Chaetocerotophycidae</taxon>
        <taxon>Chaetocerotales</taxon>
        <taxon>Chaetocerotaceae</taxon>
        <taxon>Chaetoceros</taxon>
    </lineage>
</organism>
<gene>
    <name evidence="2" type="ORF">CDEB00056_LOCUS19401</name>
</gene>
<sequence>MCINKKSLNVNVNASHTSTVQPSRKDPRTQPRIQSRASSQNTTLSPPPQPLPKATILLNTKPPLPLLHRQRASTVGSVTRSNPSPLSPQQTIQSYGTHGTNGTMHRRINSACTFDAGSFAQIFHANRKGAKTHQGQGRGRGQVAEASTSGSSSISKGRLSSLGSSHNHASDEGIHGSGDVFCSKNARTPTKFNTPSLNMVPVPLTVKTVKKKNRSRLGLEDGNDHGHGLHERDESELFDDISPLDDDTSAMGLYFRQGDRHDVACAMENGISCSPIRREYDDDDNDAPGIGKYANESKVPIIPAPNQITHGQRSFDFQNDPISVDLFSSETETENEEPHPQYGSNSSNNANDVSIGKDDDGVDAAMDENHLTLGRFLPLKPCIPLPQSVRDQNKPEGGTYMATSAAFACSPEMRTEKSRVIEGGHIFEGWAAFSKGTRLVDKLLTKESQDQINRKDLRYIAITHDRQMHVYTSKKANDDKINSNDSEEAAVKVLKMTKNMEIKVEYLSRQHGHCIIVHDFKISNVVCTILPLRLTPAFFQDDACSRLVGTKQFKKIRDDMCGFMPNSNGSKRRGEQYDDIRDKNMNRNILRERQQPTSLSSSKSPHPYQKNSIDRSKLWPHTICETVPVEQNTSSLCLLFALDAATRWRKIAP</sequence>
<accession>A0A7S3QED3</accession>
<feature type="region of interest" description="Disordered" evidence="1">
    <location>
        <begin position="127"/>
        <end position="172"/>
    </location>
</feature>
<feature type="compositionally biased region" description="Polar residues" evidence="1">
    <location>
        <begin position="342"/>
        <end position="352"/>
    </location>
</feature>
<feature type="compositionally biased region" description="Basic and acidic residues" evidence="1">
    <location>
        <begin position="217"/>
        <end position="233"/>
    </location>
</feature>
<reference evidence="2" key="1">
    <citation type="submission" date="2021-01" db="EMBL/GenBank/DDBJ databases">
        <authorList>
            <person name="Corre E."/>
            <person name="Pelletier E."/>
            <person name="Niang G."/>
            <person name="Scheremetjew M."/>
            <person name="Finn R."/>
            <person name="Kale V."/>
            <person name="Holt S."/>
            <person name="Cochrane G."/>
            <person name="Meng A."/>
            <person name="Brown T."/>
            <person name="Cohen L."/>
        </authorList>
    </citation>
    <scope>NUCLEOTIDE SEQUENCE</scope>
    <source>
        <strain evidence="2">MM31A-1</strain>
    </source>
</reference>
<protein>
    <submittedName>
        <fullName evidence="2">Uncharacterized protein</fullName>
    </submittedName>
</protein>
<name>A0A7S3QED3_9STRA</name>
<feature type="region of interest" description="Disordered" evidence="1">
    <location>
        <begin position="586"/>
        <end position="613"/>
    </location>
</feature>
<evidence type="ECO:0000256" key="1">
    <source>
        <dbReference type="SAM" id="MobiDB-lite"/>
    </source>
</evidence>
<feature type="region of interest" description="Disordered" evidence="1">
    <location>
        <begin position="329"/>
        <end position="360"/>
    </location>
</feature>
<feature type="region of interest" description="Disordered" evidence="1">
    <location>
        <begin position="213"/>
        <end position="233"/>
    </location>
</feature>
<feature type="compositionally biased region" description="Polar residues" evidence="1">
    <location>
        <begin position="1"/>
        <end position="22"/>
    </location>
</feature>
<feature type="compositionally biased region" description="Polar residues" evidence="1">
    <location>
        <begin position="595"/>
        <end position="604"/>
    </location>
</feature>
<feature type="region of interest" description="Disordered" evidence="1">
    <location>
        <begin position="1"/>
        <end position="53"/>
    </location>
</feature>
<proteinExistence type="predicted"/>
<dbReference type="AlphaFoldDB" id="A0A7S3QED3"/>
<feature type="compositionally biased region" description="Polar residues" evidence="1">
    <location>
        <begin position="31"/>
        <end position="44"/>
    </location>
</feature>
<dbReference type="EMBL" id="HBIO01025274">
    <property type="protein sequence ID" value="CAE0474548.1"/>
    <property type="molecule type" value="Transcribed_RNA"/>
</dbReference>
<evidence type="ECO:0000313" key="2">
    <source>
        <dbReference type="EMBL" id="CAE0474548.1"/>
    </source>
</evidence>
<feature type="region of interest" description="Disordered" evidence="1">
    <location>
        <begin position="72"/>
        <end position="103"/>
    </location>
</feature>